<comment type="subcellular location">
    <subcellularLocation>
        <location evidence="1">Nucleus</location>
        <location evidence="1">Nucleolus</location>
    </subcellularLocation>
</comment>
<evidence type="ECO:0008006" key="9">
    <source>
        <dbReference type="Google" id="ProtNLM"/>
    </source>
</evidence>
<evidence type="ECO:0000256" key="2">
    <source>
        <dbReference type="ARBA" id="ARBA00022552"/>
    </source>
</evidence>
<name>A0A0B1TW41_OESDE</name>
<sequence length="478" mass="53658">MGGLIGLLDEDEEDRLAKKLFGDNHVNLTESSDEDEDVVVEKEIPSASVWHDEDDLDDEVQIPSSKSAVFLKRSADSGGCVASDEYQNRLRKAFERQQHGTPKWAKLEPKEQKAKQKGTESDDEIEEVFEEMTRSAQRYVDKDPFLVKDVVSTFRWPDITIGHHDNRPINVLLFHNVRPVVLTAGGSGKVQLFRVGDRLDSGNFLQNVQFSNFPVTSMNFMHGGCSVVCGSVRQEYIMKYDLEKGTVMQLNLPKSIPRQNAGHFTVSFDGSLLAMIGHSAQVHIFSASSMELVKTFSSPTDVTSLQFLPGSSQELWAMTDASPKRQCDFRRKANYLLFQNAVRSSSGAYKVFSTFFAMKVLYVEQKSNTGIVNVYDVSDVRKNTDPKPLMTASNLVTSCDSIAFNHDSQVMAFSSNVKKNQVKLLHVASRTVFNNFPKKNEKMTNIECVEFSPHSAYLGIGCSNGQLILERINHFEDY</sequence>
<evidence type="ECO:0000256" key="1">
    <source>
        <dbReference type="ARBA" id="ARBA00004604"/>
    </source>
</evidence>
<dbReference type="SUPFAM" id="SSF50978">
    <property type="entry name" value="WD40 repeat-like"/>
    <property type="match status" value="1"/>
</dbReference>
<evidence type="ECO:0000256" key="3">
    <source>
        <dbReference type="ARBA" id="ARBA00022574"/>
    </source>
</evidence>
<keyword evidence="3" id="KW-0853">WD repeat</keyword>
<evidence type="ECO:0000256" key="4">
    <source>
        <dbReference type="ARBA" id="ARBA00022737"/>
    </source>
</evidence>
<keyword evidence="8" id="KW-1185">Reference proteome</keyword>
<feature type="region of interest" description="Disordered" evidence="6">
    <location>
        <begin position="97"/>
        <end position="124"/>
    </location>
</feature>
<evidence type="ECO:0000313" key="8">
    <source>
        <dbReference type="Proteomes" id="UP000053660"/>
    </source>
</evidence>
<dbReference type="InterPro" id="IPR036322">
    <property type="entry name" value="WD40_repeat_dom_sf"/>
</dbReference>
<evidence type="ECO:0000256" key="5">
    <source>
        <dbReference type="ARBA" id="ARBA00023242"/>
    </source>
</evidence>
<protein>
    <recommendedName>
        <fullName evidence="9">WD domain, G-beta repeat protein</fullName>
    </recommendedName>
</protein>
<dbReference type="PANTHER" id="PTHR18359:SF0">
    <property type="entry name" value="U3 SMALL NUCLEOLAR RNA-ASSOCIATED PROTEIN 18 HOMOLOG"/>
    <property type="match status" value="1"/>
</dbReference>
<dbReference type="OrthoDB" id="1935146at2759"/>
<dbReference type="GO" id="GO:0006364">
    <property type="term" value="P:rRNA processing"/>
    <property type="evidence" value="ECO:0007669"/>
    <property type="project" value="UniProtKB-KW"/>
</dbReference>
<dbReference type="InterPro" id="IPR015943">
    <property type="entry name" value="WD40/YVTN_repeat-like_dom_sf"/>
</dbReference>
<dbReference type="GO" id="GO:0034388">
    <property type="term" value="C:Pwp2p-containing subcomplex of 90S preribosome"/>
    <property type="evidence" value="ECO:0007669"/>
    <property type="project" value="TreeGrafter"/>
</dbReference>
<proteinExistence type="predicted"/>
<accession>A0A0B1TW41</accession>
<keyword evidence="5" id="KW-0539">Nucleus</keyword>
<dbReference type="Gene3D" id="2.130.10.10">
    <property type="entry name" value="YVTN repeat-like/Quinoprotein amine dehydrogenase"/>
    <property type="match status" value="1"/>
</dbReference>
<dbReference type="AlphaFoldDB" id="A0A0B1TW41"/>
<dbReference type="InterPro" id="IPR045161">
    <property type="entry name" value="Utp18"/>
</dbReference>
<dbReference type="GO" id="GO:0032040">
    <property type="term" value="C:small-subunit processome"/>
    <property type="evidence" value="ECO:0007669"/>
    <property type="project" value="TreeGrafter"/>
</dbReference>
<organism evidence="7 8">
    <name type="scientific">Oesophagostomum dentatum</name>
    <name type="common">Nodular worm</name>
    <dbReference type="NCBI Taxonomy" id="61180"/>
    <lineage>
        <taxon>Eukaryota</taxon>
        <taxon>Metazoa</taxon>
        <taxon>Ecdysozoa</taxon>
        <taxon>Nematoda</taxon>
        <taxon>Chromadorea</taxon>
        <taxon>Rhabditida</taxon>
        <taxon>Rhabditina</taxon>
        <taxon>Rhabditomorpha</taxon>
        <taxon>Strongyloidea</taxon>
        <taxon>Strongylidae</taxon>
        <taxon>Oesophagostomum</taxon>
    </lineage>
</organism>
<evidence type="ECO:0000256" key="6">
    <source>
        <dbReference type="SAM" id="MobiDB-lite"/>
    </source>
</evidence>
<gene>
    <name evidence="7" type="ORF">OESDEN_00396</name>
</gene>
<dbReference type="PANTHER" id="PTHR18359">
    <property type="entry name" value="WD-REPEAT PROTEIN-RELATED"/>
    <property type="match status" value="1"/>
</dbReference>
<feature type="compositionally biased region" description="Basic and acidic residues" evidence="6">
    <location>
        <begin position="105"/>
        <end position="120"/>
    </location>
</feature>
<evidence type="ECO:0000313" key="7">
    <source>
        <dbReference type="EMBL" id="KHJ99625.1"/>
    </source>
</evidence>
<reference evidence="7 8" key="1">
    <citation type="submission" date="2014-03" db="EMBL/GenBank/DDBJ databases">
        <title>Draft genome of the hookworm Oesophagostomum dentatum.</title>
        <authorList>
            <person name="Mitreva M."/>
        </authorList>
    </citation>
    <scope>NUCLEOTIDE SEQUENCE [LARGE SCALE GENOMIC DNA]</scope>
    <source>
        <strain evidence="7 8">OD-Hann</strain>
    </source>
</reference>
<dbReference type="Proteomes" id="UP000053660">
    <property type="component" value="Unassembled WGS sequence"/>
</dbReference>
<keyword evidence="4" id="KW-0677">Repeat</keyword>
<dbReference type="EMBL" id="KN549212">
    <property type="protein sequence ID" value="KHJ99625.1"/>
    <property type="molecule type" value="Genomic_DNA"/>
</dbReference>
<keyword evidence="2" id="KW-0698">rRNA processing</keyword>